<feature type="transmembrane region" description="Helical" evidence="1">
    <location>
        <begin position="42"/>
        <end position="65"/>
    </location>
</feature>
<comment type="caution">
    <text evidence="2">The sequence shown here is derived from an EMBL/GenBank/DDBJ whole genome shotgun (WGS) entry which is preliminary data.</text>
</comment>
<evidence type="ECO:0000313" key="2">
    <source>
        <dbReference type="EMBL" id="KKK55507.1"/>
    </source>
</evidence>
<name>A0A0F8WFA5_9ZZZZ</name>
<organism evidence="2">
    <name type="scientific">marine sediment metagenome</name>
    <dbReference type="NCBI Taxonomy" id="412755"/>
    <lineage>
        <taxon>unclassified sequences</taxon>
        <taxon>metagenomes</taxon>
        <taxon>ecological metagenomes</taxon>
    </lineage>
</organism>
<proteinExistence type="predicted"/>
<accession>A0A0F8WFA5</accession>
<evidence type="ECO:0000256" key="1">
    <source>
        <dbReference type="SAM" id="Phobius"/>
    </source>
</evidence>
<protein>
    <submittedName>
        <fullName evidence="2">Uncharacterized protein</fullName>
    </submittedName>
</protein>
<keyword evidence="1" id="KW-0812">Transmembrane</keyword>
<feature type="non-terminal residue" evidence="2">
    <location>
        <position position="66"/>
    </location>
</feature>
<dbReference type="AlphaFoldDB" id="A0A0F8WFA5"/>
<reference evidence="2" key="1">
    <citation type="journal article" date="2015" name="Nature">
        <title>Complex archaea that bridge the gap between prokaryotes and eukaryotes.</title>
        <authorList>
            <person name="Spang A."/>
            <person name="Saw J.H."/>
            <person name="Jorgensen S.L."/>
            <person name="Zaremba-Niedzwiedzka K."/>
            <person name="Martijn J."/>
            <person name="Lind A.E."/>
            <person name="van Eijk R."/>
            <person name="Schleper C."/>
            <person name="Guy L."/>
            <person name="Ettema T.J."/>
        </authorList>
    </citation>
    <scope>NUCLEOTIDE SEQUENCE</scope>
</reference>
<dbReference type="EMBL" id="LAZR01065456">
    <property type="protein sequence ID" value="KKK55507.1"/>
    <property type="molecule type" value="Genomic_DNA"/>
</dbReference>
<keyword evidence="1" id="KW-1133">Transmembrane helix</keyword>
<sequence length="66" mass="7278">MKRARSASALRPWPDPSSSLRFLASNVRNTNSTLTGRRKIFYGWWLLAGSVVAMALGSGVSFWSFG</sequence>
<gene>
    <name evidence="2" type="ORF">LCGC14_3073870</name>
</gene>
<keyword evidence="1" id="KW-0472">Membrane</keyword>